<dbReference type="CDD" id="cd02440">
    <property type="entry name" value="AdoMet_MTases"/>
    <property type="match status" value="1"/>
</dbReference>
<dbReference type="Proteomes" id="UP001519460">
    <property type="component" value="Unassembled WGS sequence"/>
</dbReference>
<name>A0ABD0M0A9_9CAEN</name>
<dbReference type="PANTHER" id="PTHR45128:SF1">
    <property type="entry name" value="S-ADENOSYLMETHIONINE-DEPENDENT METHYLTRANSFERASE RV2258C"/>
    <property type="match status" value="1"/>
</dbReference>
<dbReference type="InterPro" id="IPR029063">
    <property type="entry name" value="SAM-dependent_MTases_sf"/>
</dbReference>
<dbReference type="InterPro" id="IPR053173">
    <property type="entry name" value="SAM-binding_MTase"/>
</dbReference>
<dbReference type="SUPFAM" id="SSF53335">
    <property type="entry name" value="S-adenosyl-L-methionine-dependent methyltransferases"/>
    <property type="match status" value="1"/>
</dbReference>
<dbReference type="EMBL" id="JACVVK020000013">
    <property type="protein sequence ID" value="KAK7504945.1"/>
    <property type="molecule type" value="Genomic_DNA"/>
</dbReference>
<gene>
    <name evidence="2" type="ORF">BaRGS_00003973</name>
</gene>
<comment type="caution">
    <text evidence="2">The sequence shown here is derived from an EMBL/GenBank/DDBJ whole genome shotgun (WGS) entry which is preliminary data.</text>
</comment>
<evidence type="ECO:0000259" key="1">
    <source>
        <dbReference type="Pfam" id="PF13847"/>
    </source>
</evidence>
<organism evidence="2 3">
    <name type="scientific">Batillaria attramentaria</name>
    <dbReference type="NCBI Taxonomy" id="370345"/>
    <lineage>
        <taxon>Eukaryota</taxon>
        <taxon>Metazoa</taxon>
        <taxon>Spiralia</taxon>
        <taxon>Lophotrochozoa</taxon>
        <taxon>Mollusca</taxon>
        <taxon>Gastropoda</taxon>
        <taxon>Caenogastropoda</taxon>
        <taxon>Sorbeoconcha</taxon>
        <taxon>Cerithioidea</taxon>
        <taxon>Batillariidae</taxon>
        <taxon>Batillaria</taxon>
    </lineage>
</organism>
<dbReference type="AlphaFoldDB" id="A0ABD0M0A9"/>
<keyword evidence="3" id="KW-1185">Reference proteome</keyword>
<feature type="domain" description="Methyltransferase" evidence="1">
    <location>
        <begin position="106"/>
        <end position="215"/>
    </location>
</feature>
<feature type="non-terminal residue" evidence="2">
    <location>
        <position position="1"/>
    </location>
</feature>
<dbReference type="Pfam" id="PF13847">
    <property type="entry name" value="Methyltransf_31"/>
    <property type="match status" value="1"/>
</dbReference>
<evidence type="ECO:0000313" key="2">
    <source>
        <dbReference type="EMBL" id="KAK7504945.1"/>
    </source>
</evidence>
<protein>
    <recommendedName>
        <fullName evidence="1">Methyltransferase domain-containing protein</fullName>
    </recommendedName>
</protein>
<dbReference type="PANTHER" id="PTHR45128">
    <property type="entry name" value="METHYLTRANSFERASE TYPE 11"/>
    <property type="match status" value="1"/>
</dbReference>
<evidence type="ECO:0000313" key="3">
    <source>
        <dbReference type="Proteomes" id="UP001519460"/>
    </source>
</evidence>
<dbReference type="Gene3D" id="3.40.50.150">
    <property type="entry name" value="Vaccinia Virus protein VP39"/>
    <property type="match status" value="1"/>
</dbReference>
<dbReference type="InterPro" id="IPR025714">
    <property type="entry name" value="Methyltranfer_dom"/>
</dbReference>
<sequence>YVREWLGSMVAGEVIQAERGNPERYFVAEDHKGALNGIGIAARLFASYAVRYDAVKACFRQDGPNGVSHNDFPDVFNVFHVMRVSSVSSTVDNMVPLVEGLGEKLEDGIDVVDFGCGTGVLVLELAKRFPNSRFHGSDISEAGVAIGRQQLAQSGLTNATFSCDDLENLPEAMHGKFDWAVTYDVIHDLPHPLRALNQINRSLKPGGVYVMGDIHTPKDRCGIAGDDASMGLYGMSAFLCLPASAAEDGALGRGAAWSVEEAQDLVAQSDLQFVKTEKNKAYFAYHICRKGEGQ</sequence>
<accession>A0ABD0M0A9</accession>
<proteinExistence type="predicted"/>
<reference evidence="2 3" key="1">
    <citation type="journal article" date="2023" name="Sci. Data">
        <title>Genome assembly of the Korean intertidal mud-creeper Batillaria attramentaria.</title>
        <authorList>
            <person name="Patra A.K."/>
            <person name="Ho P.T."/>
            <person name="Jun S."/>
            <person name="Lee S.J."/>
            <person name="Kim Y."/>
            <person name="Won Y.J."/>
        </authorList>
    </citation>
    <scope>NUCLEOTIDE SEQUENCE [LARGE SCALE GENOMIC DNA]</scope>
    <source>
        <strain evidence="2">Wonlab-2016</strain>
    </source>
</reference>